<evidence type="ECO:0000313" key="9">
    <source>
        <dbReference type="EMBL" id="MCR2807111.1"/>
    </source>
</evidence>
<gene>
    <name evidence="9" type="ORF">NQZ67_24805</name>
</gene>
<reference evidence="9" key="1">
    <citation type="submission" date="2022-08" db="EMBL/GenBank/DDBJ databases">
        <title>The genomic sequence of strain Paenibacillus sp. SCIV0701.</title>
        <authorList>
            <person name="Zhao H."/>
        </authorList>
    </citation>
    <scope>NUCLEOTIDE SEQUENCE</scope>
    <source>
        <strain evidence="9">SCIV0701</strain>
    </source>
</reference>
<dbReference type="InterPro" id="IPR004761">
    <property type="entry name" value="Spore_GerAB"/>
</dbReference>
<keyword evidence="4" id="KW-0309">Germination</keyword>
<keyword evidence="10" id="KW-1185">Reference proteome</keyword>
<dbReference type="GO" id="GO:0016020">
    <property type="term" value="C:membrane"/>
    <property type="evidence" value="ECO:0007669"/>
    <property type="project" value="UniProtKB-SubCell"/>
</dbReference>
<dbReference type="PANTHER" id="PTHR34975:SF2">
    <property type="entry name" value="SPORE GERMINATION PROTEIN A2"/>
    <property type="match status" value="1"/>
</dbReference>
<feature type="transmembrane region" description="Helical" evidence="8">
    <location>
        <begin position="147"/>
        <end position="167"/>
    </location>
</feature>
<dbReference type="PANTHER" id="PTHR34975">
    <property type="entry name" value="SPORE GERMINATION PROTEIN A2"/>
    <property type="match status" value="1"/>
</dbReference>
<evidence type="ECO:0000256" key="8">
    <source>
        <dbReference type="SAM" id="Phobius"/>
    </source>
</evidence>
<feature type="transmembrane region" description="Helical" evidence="8">
    <location>
        <begin position="303"/>
        <end position="319"/>
    </location>
</feature>
<keyword evidence="5 8" id="KW-0812">Transmembrane</keyword>
<keyword evidence="7 8" id="KW-0472">Membrane</keyword>
<feature type="transmembrane region" description="Helical" evidence="8">
    <location>
        <begin position="264"/>
        <end position="282"/>
    </location>
</feature>
<keyword evidence="6 8" id="KW-1133">Transmembrane helix</keyword>
<feature type="transmembrane region" description="Helical" evidence="8">
    <location>
        <begin position="187"/>
        <end position="208"/>
    </location>
</feature>
<feature type="transmembrane region" description="Helical" evidence="8">
    <location>
        <begin position="121"/>
        <end position="138"/>
    </location>
</feature>
<comment type="subcellular location">
    <subcellularLocation>
        <location evidence="1">Membrane</location>
        <topology evidence="1">Multi-pass membrane protein</topology>
    </subcellularLocation>
</comment>
<dbReference type="Proteomes" id="UP001141950">
    <property type="component" value="Unassembled WGS sequence"/>
</dbReference>
<comment type="similarity">
    <text evidence="2">Belongs to the amino acid-polyamine-organocation (APC) superfamily. Spore germination protein (SGP) (TC 2.A.3.9) family.</text>
</comment>
<proteinExistence type="inferred from homology"/>
<dbReference type="AlphaFoldDB" id="A0A9X2SBB4"/>
<feature type="transmembrane region" description="Helical" evidence="8">
    <location>
        <begin position="339"/>
        <end position="358"/>
    </location>
</feature>
<dbReference type="EMBL" id="JANIPJ010000023">
    <property type="protein sequence ID" value="MCR2807111.1"/>
    <property type="molecule type" value="Genomic_DNA"/>
</dbReference>
<evidence type="ECO:0000256" key="5">
    <source>
        <dbReference type="ARBA" id="ARBA00022692"/>
    </source>
</evidence>
<comment type="caution">
    <text evidence="9">The sequence shown here is derived from an EMBL/GenBank/DDBJ whole genome shotgun (WGS) entry which is preliminary data.</text>
</comment>
<name>A0A9X2SBB4_9BACL</name>
<protein>
    <submittedName>
        <fullName evidence="9">Endospore germination permease</fullName>
    </submittedName>
</protein>
<keyword evidence="3" id="KW-0813">Transport</keyword>
<evidence type="ECO:0000256" key="7">
    <source>
        <dbReference type="ARBA" id="ARBA00023136"/>
    </source>
</evidence>
<evidence type="ECO:0000313" key="10">
    <source>
        <dbReference type="Proteomes" id="UP001141950"/>
    </source>
</evidence>
<feature type="transmembrane region" description="Helical" evidence="8">
    <location>
        <begin position="220"/>
        <end position="244"/>
    </location>
</feature>
<sequence>MENIRISNMQLTVIVMLVSIGDTILVLPSMISSIAERNAWISALISICIGPAVCLLFASLQSRFPGMTPVQISRAVLGKWMGNVAAFLFVFGFVFLMVPMLMRELGDFMTTQIMPNTPIEIVYFLFLVIVVRGVRSGLEPLARSAEIFAPWVLMLSVLLVIFVLPDIRLYRIEPLFYQGLAPVLGGAYPFVAFSYFEVGILMMIFPYVKEPKKIRSNLLIGTLLSGLLLSSVIFLCLTVFGPNVTADLMYPSYLLARKIEIGEFLQRIEVIMAIIWLFTIYFKMSLCLYGTCLGAAQLFHLRDMKLFAFPLALISMVIADRSAPNITAFTHIISGAYPLFDFTFAVLLPVLLLAVGALRKTPAKAQVGSG</sequence>
<dbReference type="RefSeq" id="WP_257451276.1">
    <property type="nucleotide sequence ID" value="NZ_JANIPJ010000023.1"/>
</dbReference>
<feature type="transmembrane region" description="Helical" evidence="8">
    <location>
        <begin position="80"/>
        <end position="101"/>
    </location>
</feature>
<feature type="transmembrane region" description="Helical" evidence="8">
    <location>
        <begin position="40"/>
        <end position="60"/>
    </location>
</feature>
<evidence type="ECO:0000256" key="1">
    <source>
        <dbReference type="ARBA" id="ARBA00004141"/>
    </source>
</evidence>
<evidence type="ECO:0000256" key="2">
    <source>
        <dbReference type="ARBA" id="ARBA00007998"/>
    </source>
</evidence>
<accession>A0A9X2SBB4</accession>
<dbReference type="Pfam" id="PF03845">
    <property type="entry name" value="Spore_permease"/>
    <property type="match status" value="1"/>
</dbReference>
<evidence type="ECO:0000256" key="6">
    <source>
        <dbReference type="ARBA" id="ARBA00022989"/>
    </source>
</evidence>
<dbReference type="Gene3D" id="1.20.1740.10">
    <property type="entry name" value="Amino acid/polyamine transporter I"/>
    <property type="match status" value="1"/>
</dbReference>
<organism evidence="9 10">
    <name type="scientific">Paenibacillus soyae</name>
    <dbReference type="NCBI Taxonomy" id="2969249"/>
    <lineage>
        <taxon>Bacteria</taxon>
        <taxon>Bacillati</taxon>
        <taxon>Bacillota</taxon>
        <taxon>Bacilli</taxon>
        <taxon>Bacillales</taxon>
        <taxon>Paenibacillaceae</taxon>
        <taxon>Paenibacillus</taxon>
    </lineage>
</organism>
<feature type="transmembrane region" description="Helical" evidence="8">
    <location>
        <begin position="12"/>
        <end position="34"/>
    </location>
</feature>
<evidence type="ECO:0000256" key="4">
    <source>
        <dbReference type="ARBA" id="ARBA00022544"/>
    </source>
</evidence>
<evidence type="ECO:0000256" key="3">
    <source>
        <dbReference type="ARBA" id="ARBA00022448"/>
    </source>
</evidence>
<dbReference type="NCBIfam" id="TIGR00912">
    <property type="entry name" value="2A0309"/>
    <property type="match status" value="1"/>
</dbReference>
<dbReference type="GO" id="GO:0009847">
    <property type="term" value="P:spore germination"/>
    <property type="evidence" value="ECO:0007669"/>
    <property type="project" value="InterPro"/>
</dbReference>